<organism evidence="1 2">
    <name type="scientific">Elysia marginata</name>
    <dbReference type="NCBI Taxonomy" id="1093978"/>
    <lineage>
        <taxon>Eukaryota</taxon>
        <taxon>Metazoa</taxon>
        <taxon>Spiralia</taxon>
        <taxon>Lophotrochozoa</taxon>
        <taxon>Mollusca</taxon>
        <taxon>Gastropoda</taxon>
        <taxon>Heterobranchia</taxon>
        <taxon>Euthyneura</taxon>
        <taxon>Panpulmonata</taxon>
        <taxon>Sacoglossa</taxon>
        <taxon>Placobranchoidea</taxon>
        <taxon>Plakobranchidae</taxon>
        <taxon>Elysia</taxon>
    </lineage>
</organism>
<protein>
    <submittedName>
        <fullName evidence="1">Uncharacterized protein</fullName>
    </submittedName>
</protein>
<reference evidence="1 2" key="1">
    <citation type="journal article" date="2021" name="Elife">
        <title>Chloroplast acquisition without the gene transfer in kleptoplastic sea slugs, Plakobranchus ocellatus.</title>
        <authorList>
            <person name="Maeda T."/>
            <person name="Takahashi S."/>
            <person name="Yoshida T."/>
            <person name="Shimamura S."/>
            <person name="Takaki Y."/>
            <person name="Nagai Y."/>
            <person name="Toyoda A."/>
            <person name="Suzuki Y."/>
            <person name="Arimoto A."/>
            <person name="Ishii H."/>
            <person name="Satoh N."/>
            <person name="Nishiyama T."/>
            <person name="Hasebe M."/>
            <person name="Maruyama T."/>
            <person name="Minagawa J."/>
            <person name="Obokata J."/>
            <person name="Shigenobu S."/>
        </authorList>
    </citation>
    <scope>NUCLEOTIDE SEQUENCE [LARGE SCALE GENOMIC DNA]</scope>
</reference>
<accession>A0AAV4GCF3</accession>
<evidence type="ECO:0000313" key="1">
    <source>
        <dbReference type="EMBL" id="GFR83453.1"/>
    </source>
</evidence>
<comment type="caution">
    <text evidence="1">The sequence shown here is derived from an EMBL/GenBank/DDBJ whole genome shotgun (WGS) entry which is preliminary data.</text>
</comment>
<dbReference type="AlphaFoldDB" id="A0AAV4GCF3"/>
<proteinExistence type="predicted"/>
<keyword evidence="2" id="KW-1185">Reference proteome</keyword>
<evidence type="ECO:0000313" key="2">
    <source>
        <dbReference type="Proteomes" id="UP000762676"/>
    </source>
</evidence>
<dbReference type="EMBL" id="BMAT01001335">
    <property type="protein sequence ID" value="GFR83453.1"/>
    <property type="molecule type" value="Genomic_DNA"/>
</dbReference>
<gene>
    <name evidence="1" type="ORF">ElyMa_000649800</name>
</gene>
<sequence>MIKTFKSEYGIKYFAKDDNRGGIDPPSCLTWQQSPLARQARKLQDKTSGQEDSGALCRSVGIRGGEFVFRNRRRPKEKRDYRKCIKDQQKQEKETIDYIVLHCPITKHGGGYDDARKTADDRLTNFTDNFTVEV</sequence>
<name>A0AAV4GCF3_9GAST</name>
<dbReference type="Proteomes" id="UP000762676">
    <property type="component" value="Unassembled WGS sequence"/>
</dbReference>